<dbReference type="PANTHER" id="PTHR22118">
    <property type="entry name" value="DYNEIN ASSEMBLY FACTOR 3, AXONEMAL"/>
    <property type="match status" value="1"/>
</dbReference>
<evidence type="ECO:0000259" key="6">
    <source>
        <dbReference type="Pfam" id="PF14737"/>
    </source>
</evidence>
<dbReference type="Proteomes" id="UP000095192">
    <property type="component" value="Unassembled WGS sequence"/>
</dbReference>
<evidence type="ECO:0000256" key="3">
    <source>
        <dbReference type="ARBA" id="ARBA00022490"/>
    </source>
</evidence>
<dbReference type="EMBL" id="JROU02001673">
    <property type="protein sequence ID" value="OEH75658.1"/>
    <property type="molecule type" value="Genomic_DNA"/>
</dbReference>
<dbReference type="Pfam" id="PF14740">
    <property type="entry name" value="DUF4471"/>
    <property type="match status" value="1"/>
</dbReference>
<feature type="region of interest" description="Disordered" evidence="5">
    <location>
        <begin position="353"/>
        <end position="464"/>
    </location>
</feature>
<keyword evidence="4" id="KW-0970">Cilium biogenesis/degradation</keyword>
<evidence type="ECO:0000256" key="5">
    <source>
        <dbReference type="SAM" id="MobiDB-lite"/>
    </source>
</evidence>
<dbReference type="PANTHER" id="PTHR22118:SF14">
    <property type="entry name" value="DYNEIN AXONEMAL ASSEMBLY FACTOR 3"/>
    <property type="match status" value="1"/>
</dbReference>
<proteinExistence type="inferred from homology"/>
<sequence length="568" mass="62099">MTEETSGAGLARFWAFTPAIDLISLLTDVPLQHDAKWEEHEQRKRMQKQDQLRIRRAPDSSIDVHHVIKTAHARASQCLNQQVHFILVEETAEAAARALLLLFILTDEELSVRERVQLYLEVYGNAFVREQTSAYIHRASVQLEDFVCGEELPGLSRLVNLSLTKHRNRDQLLVVLRGWRRAVPFDTEGLRDQRLRYYYGDRFDYRANLMDWNYQNHIQPFAPLVHWRQYKRFAVTGQAFDLGSAPRLEPNRTLAAYIKGRHKKSAATVGVRGFWADVVSGPFYTLAYDITNSIPISRASGCQMFTGIAVDAPFKEEAFRTTLTVPPATTETDRFPYPSLVEMALGGHVKRAEAAESQQAHMTVANETEVSDSSHQNSKTCGSDCNGSSELESTARCTPACPTNGTLPNRGKAEGGWSPCANASNSNTGGGSAVADTSCKRDPEQSPTEARSTSESPQGATTGWNGVTVSIVLGPLEEIASNRRLQKTADICVVGWGLAGRLLLGKSDSGTNTSGDAEGQKSALDTSTVSSPHSPSPAGVLGEEGKNCLLSSVLKPGGTTVVESLKYG</sequence>
<dbReference type="AlphaFoldDB" id="A0A1D3CWU5"/>
<feature type="compositionally biased region" description="Polar residues" evidence="5">
    <location>
        <begin position="445"/>
        <end position="464"/>
    </location>
</feature>
<dbReference type="InParanoid" id="A0A1D3CWU5"/>
<comment type="caution">
    <text evidence="8">The sequence shown here is derived from an EMBL/GenBank/DDBJ whole genome shotgun (WGS) entry which is preliminary data.</text>
</comment>
<accession>A0A1D3CWU5</accession>
<dbReference type="InterPro" id="IPR039304">
    <property type="entry name" value="DNAAF3"/>
</dbReference>
<evidence type="ECO:0000256" key="4">
    <source>
        <dbReference type="ARBA" id="ARBA00022794"/>
    </source>
</evidence>
<evidence type="ECO:0000259" key="7">
    <source>
        <dbReference type="Pfam" id="PF14740"/>
    </source>
</evidence>
<dbReference type="GO" id="GO:0044458">
    <property type="term" value="P:motile cilium assembly"/>
    <property type="evidence" value="ECO:0007669"/>
    <property type="project" value="TreeGrafter"/>
</dbReference>
<dbReference type="GO" id="GO:0005737">
    <property type="term" value="C:cytoplasm"/>
    <property type="evidence" value="ECO:0007669"/>
    <property type="project" value="UniProtKB-SubCell"/>
</dbReference>
<feature type="domain" description="Dynein assembly factor 3 C-terminal" evidence="7">
    <location>
        <begin position="160"/>
        <end position="291"/>
    </location>
</feature>
<dbReference type="InterPro" id="IPR028235">
    <property type="entry name" value="DNAAF3_C"/>
</dbReference>
<organism evidence="8 9">
    <name type="scientific">Cyclospora cayetanensis</name>
    <dbReference type="NCBI Taxonomy" id="88456"/>
    <lineage>
        <taxon>Eukaryota</taxon>
        <taxon>Sar</taxon>
        <taxon>Alveolata</taxon>
        <taxon>Apicomplexa</taxon>
        <taxon>Conoidasida</taxon>
        <taxon>Coccidia</taxon>
        <taxon>Eucoccidiorida</taxon>
        <taxon>Eimeriorina</taxon>
        <taxon>Eimeriidae</taxon>
        <taxon>Cyclospora</taxon>
    </lineage>
</organism>
<dbReference type="InterPro" id="IPR027974">
    <property type="entry name" value="DUF4470"/>
</dbReference>
<evidence type="ECO:0008006" key="10">
    <source>
        <dbReference type="Google" id="ProtNLM"/>
    </source>
</evidence>
<keyword evidence="3" id="KW-0963">Cytoplasm</keyword>
<evidence type="ECO:0000256" key="1">
    <source>
        <dbReference type="ARBA" id="ARBA00004496"/>
    </source>
</evidence>
<feature type="domain" description="DUF4470" evidence="6">
    <location>
        <begin position="13"/>
        <end position="128"/>
    </location>
</feature>
<dbReference type="Pfam" id="PF14737">
    <property type="entry name" value="DUF4470"/>
    <property type="match status" value="1"/>
</dbReference>
<protein>
    <recommendedName>
        <fullName evidence="10">Dynein assembly factor 3 C-terminal domain-containing protein</fullName>
    </recommendedName>
</protein>
<name>A0A1D3CWU5_9EIME</name>
<evidence type="ECO:0000256" key="2">
    <source>
        <dbReference type="ARBA" id="ARBA00010449"/>
    </source>
</evidence>
<reference evidence="8 9" key="1">
    <citation type="journal article" date="2016" name="BMC Genomics">
        <title>Comparative genomics reveals Cyclospora cayetanensis possesses coccidia-like metabolism and invasion components but unique surface antigens.</title>
        <authorList>
            <person name="Liu S."/>
            <person name="Wang L."/>
            <person name="Zheng H."/>
            <person name="Xu Z."/>
            <person name="Roellig D.M."/>
            <person name="Li N."/>
            <person name="Frace M.A."/>
            <person name="Tang K."/>
            <person name="Arrowood M.J."/>
            <person name="Moss D.M."/>
            <person name="Zhang L."/>
            <person name="Feng Y."/>
            <person name="Xiao L."/>
        </authorList>
    </citation>
    <scope>NUCLEOTIDE SEQUENCE [LARGE SCALE GENOMIC DNA]</scope>
    <source>
        <strain evidence="8 9">CHN_HEN01</strain>
    </source>
</reference>
<dbReference type="GO" id="GO:0070286">
    <property type="term" value="P:axonemal dynein complex assembly"/>
    <property type="evidence" value="ECO:0007669"/>
    <property type="project" value="InterPro"/>
</dbReference>
<comment type="similarity">
    <text evidence="2">Belongs to the DNAAF3 family.</text>
</comment>
<evidence type="ECO:0000313" key="9">
    <source>
        <dbReference type="Proteomes" id="UP000095192"/>
    </source>
</evidence>
<feature type="compositionally biased region" description="Polar residues" evidence="5">
    <location>
        <begin position="356"/>
        <end position="407"/>
    </location>
</feature>
<evidence type="ECO:0000313" key="8">
    <source>
        <dbReference type="EMBL" id="OEH75658.1"/>
    </source>
</evidence>
<feature type="region of interest" description="Disordered" evidence="5">
    <location>
        <begin position="507"/>
        <end position="543"/>
    </location>
</feature>
<comment type="subcellular location">
    <subcellularLocation>
        <location evidence="1">Cytoplasm</location>
    </subcellularLocation>
</comment>
<gene>
    <name evidence="8" type="ORF">cyc_04158</name>
</gene>
<keyword evidence="9" id="KW-1185">Reference proteome</keyword>
<dbReference type="VEuPathDB" id="ToxoDB:cyc_04158"/>